<name>A0A6J4TTJ5_9ACTN</name>
<evidence type="ECO:0000256" key="2">
    <source>
        <dbReference type="ARBA" id="ARBA00022833"/>
    </source>
</evidence>
<reference evidence="4" key="1">
    <citation type="submission" date="2020-02" db="EMBL/GenBank/DDBJ databases">
        <authorList>
            <person name="Meier V. D."/>
        </authorList>
    </citation>
    <scope>NUCLEOTIDE SEQUENCE</scope>
    <source>
        <strain evidence="4">AVDCRST_MAG05</strain>
    </source>
</reference>
<accession>A0A6J4TTJ5</accession>
<dbReference type="PANTHER" id="PTHR11079">
    <property type="entry name" value="CYTOSINE DEAMINASE FAMILY MEMBER"/>
    <property type="match status" value="1"/>
</dbReference>
<dbReference type="EMBL" id="CADCVM010000479">
    <property type="protein sequence ID" value="CAA9531228.1"/>
    <property type="molecule type" value="Genomic_DNA"/>
</dbReference>
<evidence type="ECO:0000256" key="1">
    <source>
        <dbReference type="ARBA" id="ARBA00022723"/>
    </source>
</evidence>
<dbReference type="InterPro" id="IPR016192">
    <property type="entry name" value="APOBEC/CMP_deaminase_Zn-bd"/>
</dbReference>
<dbReference type="Pfam" id="PF00383">
    <property type="entry name" value="dCMP_cyt_deam_1"/>
    <property type="match status" value="1"/>
</dbReference>
<keyword evidence="2" id="KW-0862">Zinc</keyword>
<evidence type="ECO:0000259" key="3">
    <source>
        <dbReference type="PROSITE" id="PS51747"/>
    </source>
</evidence>
<dbReference type="CDD" id="cd01285">
    <property type="entry name" value="nucleoside_deaminase"/>
    <property type="match status" value="1"/>
</dbReference>
<dbReference type="GO" id="GO:0052717">
    <property type="term" value="F:tRNA-specific adenosine-34 deaminase activity"/>
    <property type="evidence" value="ECO:0007669"/>
    <property type="project" value="TreeGrafter"/>
</dbReference>
<evidence type="ECO:0000313" key="4">
    <source>
        <dbReference type="EMBL" id="CAA9531228.1"/>
    </source>
</evidence>
<protein>
    <recommendedName>
        <fullName evidence="3">CMP/dCMP-type deaminase domain-containing protein</fullName>
    </recommendedName>
</protein>
<proteinExistence type="predicted"/>
<dbReference type="GO" id="GO:0008270">
    <property type="term" value="F:zinc ion binding"/>
    <property type="evidence" value="ECO:0007669"/>
    <property type="project" value="InterPro"/>
</dbReference>
<dbReference type="PROSITE" id="PS51747">
    <property type="entry name" value="CYT_DCMP_DEAMINASES_2"/>
    <property type="match status" value="1"/>
</dbReference>
<dbReference type="SUPFAM" id="SSF53927">
    <property type="entry name" value="Cytidine deaminase-like"/>
    <property type="match status" value="1"/>
</dbReference>
<feature type="domain" description="CMP/dCMP-type deaminase" evidence="3">
    <location>
        <begin position="12"/>
        <end position="121"/>
    </location>
</feature>
<dbReference type="PROSITE" id="PS00903">
    <property type="entry name" value="CYT_DCMP_DEAMINASES_1"/>
    <property type="match status" value="1"/>
</dbReference>
<dbReference type="GO" id="GO:0002100">
    <property type="term" value="P:tRNA wobble adenosine to inosine editing"/>
    <property type="evidence" value="ECO:0007669"/>
    <property type="project" value="TreeGrafter"/>
</dbReference>
<dbReference type="InterPro" id="IPR002125">
    <property type="entry name" value="CMP_dCMP_dom"/>
</dbReference>
<sequence length="163" mass="17316">MVFGTYPEGGGVDHEHYMRRAIEIARGNPDAPFGCVIANGETGEILAEGLNDAEKSLILHGETAAVLDLFDGRPDADTSNLVLYTTAEPCPMCSGAILWSGIPRVVLGTRLETLKGLGRPAIDLPCEEVSGRASFEGFGVTYGVLEGECDALFEEMARRADGP</sequence>
<dbReference type="AlphaFoldDB" id="A0A6J4TTJ5"/>
<organism evidence="4">
    <name type="scientific">uncultured Rubrobacteraceae bacterium</name>
    <dbReference type="NCBI Taxonomy" id="349277"/>
    <lineage>
        <taxon>Bacteria</taxon>
        <taxon>Bacillati</taxon>
        <taxon>Actinomycetota</taxon>
        <taxon>Rubrobacteria</taxon>
        <taxon>Rubrobacterales</taxon>
        <taxon>Rubrobacteraceae</taxon>
        <taxon>environmental samples</taxon>
    </lineage>
</organism>
<dbReference type="PANTHER" id="PTHR11079:SF203">
    <property type="entry name" value="CMP_DCMP-TYPE DEAMINASE DOMAIN-CONTAINING PROTEIN"/>
    <property type="match status" value="1"/>
</dbReference>
<keyword evidence="1" id="KW-0479">Metal-binding</keyword>
<dbReference type="Gene3D" id="3.40.140.10">
    <property type="entry name" value="Cytidine Deaminase, domain 2"/>
    <property type="match status" value="1"/>
</dbReference>
<gene>
    <name evidence="4" type="ORF">AVDCRST_MAG05-4451</name>
</gene>
<dbReference type="InterPro" id="IPR016193">
    <property type="entry name" value="Cytidine_deaminase-like"/>
</dbReference>